<sequence length="305" mass="33899">MQGLSCYTANLHAYLAGEWDADAMLGQSVRLAVRVDLPDGQLAFSHHDPPLDRLPDGTRLCYAGADAVQQALPGVIGELATYGRVLVVVDASRLPWSVIRGRAPTPHWLLIDGRRSGRHGGQWHVVDRFTALMPAGEQLPHEGWLSDWELRDAMSLPPRWEPEQEQRNALAFGAPVPVPATRTLWLRRRPDDLGRCASLAGRWLCGDDQVLPFLMNYLLDHSSGITRHLDDLWAAVGHRGFAYRRRLAGGITGHERGALRAALTKWENLPRMLRIAAESAQRGRPRPVLARAAIEVLSRAEEGIR</sequence>
<keyword evidence="2" id="KW-1185">Reference proteome</keyword>
<accession>A0ABX2FF61</accession>
<gene>
    <name evidence="1" type="ORF">GC106_66750</name>
</gene>
<dbReference type="Proteomes" id="UP000763557">
    <property type="component" value="Unassembled WGS sequence"/>
</dbReference>
<comment type="caution">
    <text evidence="1">The sequence shown here is derived from an EMBL/GenBank/DDBJ whole genome shotgun (WGS) entry which is preliminary data.</text>
</comment>
<evidence type="ECO:0000313" key="1">
    <source>
        <dbReference type="EMBL" id="NRN69418.1"/>
    </source>
</evidence>
<name>A0ABX2FF61_9PSEU</name>
<dbReference type="EMBL" id="JAAATY010000027">
    <property type="protein sequence ID" value="NRN69418.1"/>
    <property type="molecule type" value="Genomic_DNA"/>
</dbReference>
<dbReference type="RefSeq" id="WP_173139590.1">
    <property type="nucleotide sequence ID" value="NZ_CBCSGW010000023.1"/>
</dbReference>
<organism evidence="1 2">
    <name type="scientific">Kibdelosporangium persicum</name>
    <dbReference type="NCBI Taxonomy" id="2698649"/>
    <lineage>
        <taxon>Bacteria</taxon>
        <taxon>Bacillati</taxon>
        <taxon>Actinomycetota</taxon>
        <taxon>Actinomycetes</taxon>
        <taxon>Pseudonocardiales</taxon>
        <taxon>Pseudonocardiaceae</taxon>
        <taxon>Kibdelosporangium</taxon>
    </lineage>
</organism>
<proteinExistence type="predicted"/>
<evidence type="ECO:0000313" key="2">
    <source>
        <dbReference type="Proteomes" id="UP000763557"/>
    </source>
</evidence>
<protein>
    <submittedName>
        <fullName evidence="1">Uncharacterized protein</fullName>
    </submittedName>
</protein>
<reference evidence="1 2" key="1">
    <citation type="submission" date="2020-01" db="EMBL/GenBank/DDBJ databases">
        <title>Kibdelosporangium persica a novel Actinomycetes from a hot desert in Iran.</title>
        <authorList>
            <person name="Safaei N."/>
            <person name="Zaburannyi N."/>
            <person name="Mueller R."/>
            <person name="Wink J."/>
        </authorList>
    </citation>
    <scope>NUCLEOTIDE SEQUENCE [LARGE SCALE GENOMIC DNA]</scope>
    <source>
        <strain evidence="1 2">4NS15</strain>
    </source>
</reference>